<accession>A0A938WV75</accession>
<keyword evidence="3" id="KW-1185">Reference proteome</keyword>
<dbReference type="InterPro" id="IPR010093">
    <property type="entry name" value="SinI_DNA-bd"/>
</dbReference>
<dbReference type="SUPFAM" id="SSF46955">
    <property type="entry name" value="Putative DNA-binding domain"/>
    <property type="match status" value="1"/>
</dbReference>
<proteinExistence type="predicted"/>
<name>A0A938WV75_9BACT</name>
<dbReference type="PANTHER" id="PTHR34585">
    <property type="match status" value="1"/>
</dbReference>
<dbReference type="PANTHER" id="PTHR34585:SF22">
    <property type="entry name" value="HELIX-TURN-HELIX DOMAIN-CONTAINING PROTEIN"/>
    <property type="match status" value="1"/>
</dbReference>
<dbReference type="Pfam" id="PF12728">
    <property type="entry name" value="HTH_17"/>
    <property type="match status" value="1"/>
</dbReference>
<reference evidence="2" key="2">
    <citation type="journal article" date="2021" name="Sci. Rep.">
        <title>The distribution of antibiotic resistance genes in chicken gut microbiota commensals.</title>
        <authorList>
            <person name="Juricova H."/>
            <person name="Matiasovicova J."/>
            <person name="Kubasova T."/>
            <person name="Cejkova D."/>
            <person name="Rychlik I."/>
        </authorList>
    </citation>
    <scope>NUCLEOTIDE SEQUENCE</scope>
    <source>
        <strain evidence="2">An824</strain>
    </source>
</reference>
<dbReference type="EMBL" id="JACJJG010000193">
    <property type="protein sequence ID" value="MBM6675023.1"/>
    <property type="molecule type" value="Genomic_DNA"/>
</dbReference>
<evidence type="ECO:0000313" key="2">
    <source>
        <dbReference type="EMBL" id="MBM6675023.1"/>
    </source>
</evidence>
<dbReference type="AlphaFoldDB" id="A0A938WV75"/>
<evidence type="ECO:0000259" key="1">
    <source>
        <dbReference type="Pfam" id="PF12728"/>
    </source>
</evidence>
<dbReference type="InterPro" id="IPR041657">
    <property type="entry name" value="HTH_17"/>
</dbReference>
<reference evidence="2" key="1">
    <citation type="submission" date="2020-08" db="EMBL/GenBank/DDBJ databases">
        <authorList>
            <person name="Cejkova D."/>
            <person name="Kubasova T."/>
            <person name="Jahodarova E."/>
            <person name="Rychlik I."/>
        </authorList>
    </citation>
    <scope>NUCLEOTIDE SEQUENCE</scope>
    <source>
        <strain evidence="2">An824</strain>
    </source>
</reference>
<comment type="caution">
    <text evidence="2">The sequence shown here is derived from an EMBL/GenBank/DDBJ whole genome shotgun (WGS) entry which is preliminary data.</text>
</comment>
<sequence>MNELMTHDHEMIKAIHQRLEYAVNRLNTFISDFRPVLNGDRFITDAELSERLKLSRRTLQEYRSNGKITYYQLGTKILYKESDIEKLLNDNRQEAYQ</sequence>
<feature type="domain" description="Helix-turn-helix" evidence="1">
    <location>
        <begin position="44"/>
        <end position="91"/>
    </location>
</feature>
<dbReference type="Proteomes" id="UP000706891">
    <property type="component" value="Unassembled WGS sequence"/>
</dbReference>
<evidence type="ECO:0000313" key="3">
    <source>
        <dbReference type="Proteomes" id="UP000706891"/>
    </source>
</evidence>
<dbReference type="GO" id="GO:0003677">
    <property type="term" value="F:DNA binding"/>
    <property type="evidence" value="ECO:0007669"/>
    <property type="project" value="InterPro"/>
</dbReference>
<dbReference type="InterPro" id="IPR009061">
    <property type="entry name" value="DNA-bd_dom_put_sf"/>
</dbReference>
<dbReference type="NCBIfam" id="TIGR01764">
    <property type="entry name" value="excise"/>
    <property type="match status" value="1"/>
</dbReference>
<gene>
    <name evidence="2" type="ORF">H6A34_14260</name>
</gene>
<dbReference type="RefSeq" id="WP_205106059.1">
    <property type="nucleotide sequence ID" value="NZ_JACJJG010000193.1"/>
</dbReference>
<organism evidence="2 3">
    <name type="scientific">Marseilla massiliensis</name>
    <dbReference type="NCBI Taxonomy" id="1841864"/>
    <lineage>
        <taxon>Bacteria</taxon>
        <taxon>Pseudomonadati</taxon>
        <taxon>Bacteroidota</taxon>
        <taxon>Bacteroidia</taxon>
        <taxon>Bacteroidales</taxon>
        <taxon>Prevotellaceae</taxon>
        <taxon>Marseilla</taxon>
    </lineage>
</organism>
<protein>
    <submittedName>
        <fullName evidence="2">Helix-turn-helix domain-containing protein</fullName>
    </submittedName>
</protein>